<sequence>MKPALFLLWTVLLLLPASACPTGILIRGIVTNRQGKPVEAVIVKMFQGNDLVAYTSSKADGSYQLSGTPETPQIRLTFEHLSYQTYALSLENRSQNQDVVLEEKTLTLKEVTITAPIVAQQGDTLSFRLSAFTGAGDISLKDALRKIPGIHVASNGKIKYQGKDISHFYIEGLDLLGGQYNIATNNLPASLVSTVQVLNHHQPVKLEKMVFSDQVALNVKLNPQAKLRPIGNYEACAGYGDKMRYQLSGAGMLFKPDFQSILTAKIGNIREFEQEENAHLITDESDRHSAPDLLGRLSSGTPPLDRKRYIRPDDRSLTLNLLNRTSQDATLKAQLGYGYTRTRYDFQTVRSYYNGTSDLVLEEAQTPLSHTHTPELTLKYELNSDQKYVTDNLLASASLGEDKLPTLRNFAGIQQTEKMQRYALRNSFQIRWKQGAVRWSLSSLLNYEAHPTGRLSISTESEGGDALSQTARNYRFFTQESLSLAYDFRRSSLYFPWTFRATSDRIHTCLSLSDTPERNDLSGENYELFFSPRYEYTHPRQKYVFRAQLAMKGEYHHFRNTGNAPVQNKEFRFSLNPYLYFNYKLNAQSTLRAQLTYNRQTGDILDLLTAPIQTDYLSRNYRSGLLSDTKTFTTNLHYDFKIPLEMWFFNLDANHSRTWNNLMNGQQVSTEQITQTQYHIPHHTDRFTTLGEASKYFRSLQTKVSLQASYAWSQNAVLQQGQTIHYYGQTIGCNIHLNARPWPFLELDYEASLSKNFSRYLEQKQSIRSQMHHGKLSLFPVSSLELAFSADITRKEITPGQYKTFPLLDTGIHYTFRKFRIGIDLNNLLHRKEYSYTIFDGLNRFSYQYRLRGREVLVSFTVHV</sequence>
<dbReference type="AlphaFoldDB" id="A0A9D1ZJT2"/>
<dbReference type="Proteomes" id="UP000886851">
    <property type="component" value="Unassembled WGS sequence"/>
</dbReference>
<comment type="caution">
    <text evidence="2">The sequence shown here is derived from an EMBL/GenBank/DDBJ whole genome shotgun (WGS) entry which is preliminary data.</text>
</comment>
<dbReference type="SUPFAM" id="SSF49464">
    <property type="entry name" value="Carboxypeptidase regulatory domain-like"/>
    <property type="match status" value="1"/>
</dbReference>
<dbReference type="InterPro" id="IPR008969">
    <property type="entry name" value="CarboxyPept-like_regulatory"/>
</dbReference>
<protein>
    <submittedName>
        <fullName evidence="2">TonB-dependent receptor family protein</fullName>
    </submittedName>
</protein>
<dbReference type="SUPFAM" id="SSF56935">
    <property type="entry name" value="Porins"/>
    <property type="match status" value="1"/>
</dbReference>
<reference evidence="2" key="2">
    <citation type="submission" date="2021-04" db="EMBL/GenBank/DDBJ databases">
        <authorList>
            <person name="Gilroy R."/>
        </authorList>
    </citation>
    <scope>NUCLEOTIDE SEQUENCE</scope>
    <source>
        <strain evidence="2">Gambia2-208</strain>
    </source>
</reference>
<dbReference type="EMBL" id="DXCV01000062">
    <property type="protein sequence ID" value="HIY88894.1"/>
    <property type="molecule type" value="Genomic_DNA"/>
</dbReference>
<evidence type="ECO:0000313" key="3">
    <source>
        <dbReference type="Proteomes" id="UP000886851"/>
    </source>
</evidence>
<feature type="chain" id="PRO_5039477155" evidence="1">
    <location>
        <begin position="20"/>
        <end position="864"/>
    </location>
</feature>
<keyword evidence="1" id="KW-0732">Signal</keyword>
<evidence type="ECO:0000313" key="2">
    <source>
        <dbReference type="EMBL" id="HIY88894.1"/>
    </source>
</evidence>
<proteinExistence type="predicted"/>
<name>A0A9D1ZJT2_9BACE</name>
<accession>A0A9D1ZJT2</accession>
<reference evidence="2" key="1">
    <citation type="journal article" date="2021" name="PeerJ">
        <title>Extensive microbial diversity within the chicken gut microbiome revealed by metagenomics and culture.</title>
        <authorList>
            <person name="Gilroy R."/>
            <person name="Ravi A."/>
            <person name="Getino M."/>
            <person name="Pursley I."/>
            <person name="Horton D.L."/>
            <person name="Alikhan N.F."/>
            <person name="Baker D."/>
            <person name="Gharbi K."/>
            <person name="Hall N."/>
            <person name="Watson M."/>
            <person name="Adriaenssens E.M."/>
            <person name="Foster-Nyarko E."/>
            <person name="Jarju S."/>
            <person name="Secka A."/>
            <person name="Antonio M."/>
            <person name="Oren A."/>
            <person name="Chaudhuri R.R."/>
            <person name="La Ragione R."/>
            <person name="Hildebrand F."/>
            <person name="Pallen M.J."/>
        </authorList>
    </citation>
    <scope>NUCLEOTIDE SEQUENCE</scope>
    <source>
        <strain evidence="2">Gambia2-208</strain>
    </source>
</reference>
<feature type="signal peptide" evidence="1">
    <location>
        <begin position="1"/>
        <end position="19"/>
    </location>
</feature>
<dbReference type="Gene3D" id="2.60.40.1120">
    <property type="entry name" value="Carboxypeptidase-like, regulatory domain"/>
    <property type="match status" value="1"/>
</dbReference>
<organism evidence="2 3">
    <name type="scientific">Candidatus Bacteroides pullicola</name>
    <dbReference type="NCBI Taxonomy" id="2838475"/>
    <lineage>
        <taxon>Bacteria</taxon>
        <taxon>Pseudomonadati</taxon>
        <taxon>Bacteroidota</taxon>
        <taxon>Bacteroidia</taxon>
        <taxon>Bacteroidales</taxon>
        <taxon>Bacteroidaceae</taxon>
        <taxon>Bacteroides</taxon>
    </lineage>
</organism>
<keyword evidence="2" id="KW-0675">Receptor</keyword>
<evidence type="ECO:0000256" key="1">
    <source>
        <dbReference type="SAM" id="SignalP"/>
    </source>
</evidence>
<gene>
    <name evidence="2" type="ORF">H9824_09350</name>
</gene>